<dbReference type="Proteomes" id="UP000252707">
    <property type="component" value="Unassembled WGS sequence"/>
</dbReference>
<dbReference type="AlphaFoldDB" id="A0A369CK23"/>
<proteinExistence type="predicted"/>
<dbReference type="RefSeq" id="WP_114277919.1">
    <property type="nucleotide sequence ID" value="NZ_QPJY01000001.1"/>
</dbReference>
<dbReference type="EMBL" id="QPJY01000001">
    <property type="protein sequence ID" value="RCX33036.1"/>
    <property type="molecule type" value="Genomic_DNA"/>
</dbReference>
<accession>A0A369CK23</accession>
<keyword evidence="1" id="KW-0812">Transmembrane</keyword>
<evidence type="ECO:0000313" key="2">
    <source>
        <dbReference type="EMBL" id="RCX33036.1"/>
    </source>
</evidence>
<evidence type="ECO:0000256" key="1">
    <source>
        <dbReference type="SAM" id="Phobius"/>
    </source>
</evidence>
<evidence type="ECO:0008006" key="4">
    <source>
        <dbReference type="Google" id="ProtNLM"/>
    </source>
</evidence>
<keyword evidence="1" id="KW-1133">Transmembrane helix</keyword>
<name>A0A369CK23_9GAMM</name>
<reference evidence="2 3" key="1">
    <citation type="submission" date="2018-07" db="EMBL/GenBank/DDBJ databases">
        <title>Genomic Encyclopedia of Type Strains, Phase IV (KMG-IV): sequencing the most valuable type-strain genomes for metagenomic binning, comparative biology and taxonomic classification.</title>
        <authorList>
            <person name="Goeker M."/>
        </authorList>
    </citation>
    <scope>NUCLEOTIDE SEQUENCE [LARGE SCALE GENOMIC DNA]</scope>
    <source>
        <strain evidence="2 3">DSM 26407</strain>
    </source>
</reference>
<feature type="transmembrane region" description="Helical" evidence="1">
    <location>
        <begin position="55"/>
        <end position="75"/>
    </location>
</feature>
<feature type="transmembrane region" description="Helical" evidence="1">
    <location>
        <begin position="20"/>
        <end position="43"/>
    </location>
</feature>
<comment type="caution">
    <text evidence="2">The sequence shown here is derived from an EMBL/GenBank/DDBJ whole genome shotgun (WGS) entry which is preliminary data.</text>
</comment>
<organism evidence="2 3">
    <name type="scientific">Thioalbus denitrificans</name>
    <dbReference type="NCBI Taxonomy" id="547122"/>
    <lineage>
        <taxon>Bacteria</taxon>
        <taxon>Pseudomonadati</taxon>
        <taxon>Pseudomonadota</taxon>
        <taxon>Gammaproteobacteria</taxon>
        <taxon>Chromatiales</taxon>
        <taxon>Ectothiorhodospiraceae</taxon>
        <taxon>Thioalbus</taxon>
    </lineage>
</organism>
<evidence type="ECO:0000313" key="3">
    <source>
        <dbReference type="Proteomes" id="UP000252707"/>
    </source>
</evidence>
<sequence length="142" mass="14906">MDANRLRQVLGKTLRTFVNILPIVAGMLLLTSLLLTLFPDLLSARLFGGPPWADALLGTAIGSVAAGPPLVSYVLGGELLSKGVSQFAVTALLVSWVTVGIVQLPAEALLLGRRFALLRNGLCFLSAMAIAWLTALTLPLLG</sequence>
<dbReference type="OrthoDB" id="7061958at2"/>
<feature type="transmembrane region" description="Helical" evidence="1">
    <location>
        <begin position="87"/>
        <end position="110"/>
    </location>
</feature>
<keyword evidence="3" id="KW-1185">Reference proteome</keyword>
<feature type="transmembrane region" description="Helical" evidence="1">
    <location>
        <begin position="122"/>
        <end position="141"/>
    </location>
</feature>
<keyword evidence="1" id="KW-0472">Membrane</keyword>
<gene>
    <name evidence="2" type="ORF">DFQ59_101335</name>
</gene>
<protein>
    <recommendedName>
        <fullName evidence="4">Permease</fullName>
    </recommendedName>
</protein>